<dbReference type="NCBIfam" id="TIGR01780">
    <property type="entry name" value="SSADH"/>
    <property type="match status" value="1"/>
</dbReference>
<dbReference type="InterPro" id="IPR016163">
    <property type="entry name" value="Ald_DH_C"/>
</dbReference>
<dbReference type="GO" id="GO:0005829">
    <property type="term" value="C:cytosol"/>
    <property type="evidence" value="ECO:0007669"/>
    <property type="project" value="TreeGrafter"/>
</dbReference>
<dbReference type="InterPro" id="IPR016160">
    <property type="entry name" value="Ald_DH_CS_CYS"/>
</dbReference>
<dbReference type="Gene3D" id="3.40.309.10">
    <property type="entry name" value="Aldehyde Dehydrogenase, Chain A, domain 2"/>
    <property type="match status" value="1"/>
</dbReference>
<dbReference type="FunFam" id="3.40.309.10:FF:000004">
    <property type="entry name" value="Succinate-semialdehyde dehydrogenase I"/>
    <property type="match status" value="1"/>
</dbReference>
<evidence type="ECO:0000256" key="1">
    <source>
        <dbReference type="ARBA" id="ARBA00009986"/>
    </source>
</evidence>
<dbReference type="AlphaFoldDB" id="A0A2K1G7C4"/>
<dbReference type="Proteomes" id="UP000236268">
    <property type="component" value="Unassembled WGS sequence"/>
</dbReference>
<proteinExistence type="inferred from homology"/>
<dbReference type="InterPro" id="IPR015590">
    <property type="entry name" value="Aldehyde_DH_dom"/>
</dbReference>
<dbReference type="InterPro" id="IPR016161">
    <property type="entry name" value="Ald_DH/histidinol_DH"/>
</dbReference>
<dbReference type="Pfam" id="PF00171">
    <property type="entry name" value="Aldedh"/>
    <property type="match status" value="1"/>
</dbReference>
<comment type="similarity">
    <text evidence="1 5">Belongs to the aldehyde dehydrogenase family.</text>
</comment>
<name>A0A2K1G7C4_9PROT</name>
<evidence type="ECO:0000256" key="5">
    <source>
        <dbReference type="RuleBase" id="RU003345"/>
    </source>
</evidence>
<dbReference type="EMBL" id="POWG01000001">
    <property type="protein sequence ID" value="PNR00699.1"/>
    <property type="molecule type" value="Genomic_DNA"/>
</dbReference>
<sequence>MPYDSVDTARRLGLKDAELLRFQCFVDGRWIDADSGKTVEVTNPADGSVLGSVPMMGADETRRAIDAAERAWPAWRALTAKERAKTLRTWFDLMMANQEDIARIMTAEQGKPLAEARGEVAYAASFIEWFAEEGKRVYGDTIPQHLPGRRIVVTKEPIGVTAAITPWNFPAAMITRKAGPALAAGCPMVIKPATATPLTALAMAVLAERAGIPAGILSVVTGSARAIGGEMTGNPMVRKLTFTGSTEIGKELMAQCAGTVKKISLELGGNAPFLVFNDADLDEAVKGAIASKYRNTGQTCVCANRLLVQSGVYDAFAAKLAEAVKALKVGPGLTTEGAQQGPLIDMAAVEKVEDHIRDATEKGARVVLGGKRHELGGSFFEPTILADVTPAMKVAREETFGPVAPLFRFETEEEAVRMANATEFGLAAYFYSRDIGRVWRVAEALEYGIVGINEGIISTEVAPFGGMKESGIGREGSKYGIEDYLEIKYLCMGGIGG</sequence>
<evidence type="ECO:0000313" key="8">
    <source>
        <dbReference type="Proteomes" id="UP000236268"/>
    </source>
</evidence>
<dbReference type="FunFam" id="3.40.605.10:FF:000005">
    <property type="entry name" value="Succinate-semialdehyde dehydrogenase I"/>
    <property type="match status" value="1"/>
</dbReference>
<feature type="domain" description="Aldehyde dehydrogenase" evidence="6">
    <location>
        <begin position="30"/>
        <end position="489"/>
    </location>
</feature>
<dbReference type="InterPro" id="IPR016162">
    <property type="entry name" value="Ald_DH_N"/>
</dbReference>
<dbReference type="FunFam" id="3.40.605.10:FF:000026">
    <property type="entry name" value="Aldehyde dehydrogenase, putative"/>
    <property type="match status" value="1"/>
</dbReference>
<dbReference type="Gene3D" id="3.40.605.10">
    <property type="entry name" value="Aldehyde Dehydrogenase, Chain A, domain 1"/>
    <property type="match status" value="1"/>
</dbReference>
<comment type="caution">
    <text evidence="7">The sequence shown here is derived from an EMBL/GenBank/DDBJ whole genome shotgun (WGS) entry which is preliminary data.</text>
</comment>
<dbReference type="NCBIfam" id="NF008415">
    <property type="entry name" value="PRK11241.1"/>
    <property type="match status" value="1"/>
</dbReference>
<evidence type="ECO:0000313" key="7">
    <source>
        <dbReference type="EMBL" id="PNR00699.1"/>
    </source>
</evidence>
<organism evidence="7 8">
    <name type="scientific">Azospirillum argentinense</name>
    <dbReference type="NCBI Taxonomy" id="2970906"/>
    <lineage>
        <taxon>Bacteria</taxon>
        <taxon>Pseudomonadati</taxon>
        <taxon>Pseudomonadota</taxon>
        <taxon>Alphaproteobacteria</taxon>
        <taxon>Rhodospirillales</taxon>
        <taxon>Azospirillaceae</taxon>
        <taxon>Azospirillum</taxon>
    </lineage>
</organism>
<evidence type="ECO:0000256" key="2">
    <source>
        <dbReference type="ARBA" id="ARBA00023002"/>
    </source>
</evidence>
<dbReference type="PROSITE" id="PS00070">
    <property type="entry name" value="ALDEHYDE_DEHYDR_CYS"/>
    <property type="match status" value="1"/>
</dbReference>
<dbReference type="CDD" id="cd07103">
    <property type="entry name" value="ALDH_F5_SSADH_GabD"/>
    <property type="match status" value="1"/>
</dbReference>
<keyword evidence="2 5" id="KW-0560">Oxidoreductase</keyword>
<evidence type="ECO:0000256" key="4">
    <source>
        <dbReference type="PROSITE-ProRule" id="PRU10007"/>
    </source>
</evidence>
<dbReference type="InterPro" id="IPR029510">
    <property type="entry name" value="Ald_DH_CS_GLU"/>
</dbReference>
<dbReference type="PANTHER" id="PTHR43353:SF5">
    <property type="entry name" value="SUCCINATE-SEMIALDEHYDE DEHYDROGENASE, MITOCHONDRIAL"/>
    <property type="match status" value="1"/>
</dbReference>
<accession>A0A2K1G7C4</accession>
<evidence type="ECO:0000256" key="3">
    <source>
        <dbReference type="ARBA" id="ARBA00023097"/>
    </source>
</evidence>
<evidence type="ECO:0000259" key="6">
    <source>
        <dbReference type="Pfam" id="PF00171"/>
    </source>
</evidence>
<dbReference type="SUPFAM" id="SSF53720">
    <property type="entry name" value="ALDH-like"/>
    <property type="match status" value="1"/>
</dbReference>
<dbReference type="PROSITE" id="PS00687">
    <property type="entry name" value="ALDEHYDE_DEHYDR_GLU"/>
    <property type="match status" value="1"/>
</dbReference>
<dbReference type="PANTHER" id="PTHR43353">
    <property type="entry name" value="SUCCINATE-SEMIALDEHYDE DEHYDROGENASE, MITOCHONDRIAL"/>
    <property type="match status" value="1"/>
</dbReference>
<keyword evidence="3" id="KW-0558">Oxidation</keyword>
<reference evidence="7 8" key="1">
    <citation type="submission" date="2018-01" db="EMBL/GenBank/DDBJ databases">
        <title>Whole genome sequence of Azospirillum brasilense REC3 isolated from strawberry roots.</title>
        <authorList>
            <person name="Fontana C.A."/>
            <person name="Salazar S.M."/>
            <person name="Bassi D."/>
            <person name="Puglisi E."/>
            <person name="Lovaisa N.C."/>
            <person name="Toffoli L.M."/>
            <person name="Pedraza R."/>
            <person name="Cocconcelli P.S."/>
        </authorList>
    </citation>
    <scope>NUCLEOTIDE SEQUENCE [LARGE SCALE GENOMIC DNA]</scope>
    <source>
        <strain evidence="7 8">REC3</strain>
    </source>
</reference>
<dbReference type="GO" id="GO:0004777">
    <property type="term" value="F:succinate-semialdehyde dehydrogenase (NAD+) activity"/>
    <property type="evidence" value="ECO:0007669"/>
    <property type="project" value="TreeGrafter"/>
</dbReference>
<gene>
    <name evidence="7" type="ORF">C1S70_00885</name>
</gene>
<dbReference type="InterPro" id="IPR050740">
    <property type="entry name" value="Aldehyde_DH_Superfamily"/>
</dbReference>
<protein>
    <submittedName>
        <fullName evidence="7">Succinate-semialdehyde dehydrogenase I</fullName>
    </submittedName>
</protein>
<dbReference type="RefSeq" id="WP_103038973.1">
    <property type="nucleotide sequence ID" value="NZ_POWG01000001.1"/>
</dbReference>
<feature type="active site" evidence="4">
    <location>
        <position position="266"/>
    </location>
</feature>
<dbReference type="GO" id="GO:0009450">
    <property type="term" value="P:gamma-aminobutyric acid catabolic process"/>
    <property type="evidence" value="ECO:0007669"/>
    <property type="project" value="InterPro"/>
</dbReference>
<dbReference type="InterPro" id="IPR010102">
    <property type="entry name" value="Succ_semiAld_DH"/>
</dbReference>